<feature type="domain" description="Reverse transcriptase" evidence="1">
    <location>
        <begin position="258"/>
        <end position="530"/>
    </location>
</feature>
<accession>A0ABM4BZA6</accession>
<organism evidence="2 3">
    <name type="scientific">Hydra vulgaris</name>
    <name type="common">Hydra</name>
    <name type="synonym">Hydra attenuata</name>
    <dbReference type="NCBI Taxonomy" id="6087"/>
    <lineage>
        <taxon>Eukaryota</taxon>
        <taxon>Metazoa</taxon>
        <taxon>Cnidaria</taxon>
        <taxon>Hydrozoa</taxon>
        <taxon>Hydroidolina</taxon>
        <taxon>Anthoathecata</taxon>
        <taxon>Aplanulata</taxon>
        <taxon>Hydridae</taxon>
        <taxon>Hydra</taxon>
    </lineage>
</organism>
<dbReference type="Proteomes" id="UP001652625">
    <property type="component" value="Chromosome 06"/>
</dbReference>
<sequence>MPLRHCCRNDLCVSDGDGEILTIEIINERTKNILISCCYRPPDGVSENLSMFLQQKVIAKGNNEKKKNFLIGDFNMNCFDYNDDNKVRNFYDAIFESGAIPLINLPTRVTKNSATLLDNIISTDLFNSDIKLGILKTDISNHFPIFLTINTNQPQQKLNKVIKKLKNDSKSTWKVLKEITGKQKTCSSSLPQMLKVDNNSLYEPQIIAHEFNKYFTEIGSTLSRKIPNTQTSFYDFLVPIDKDICSEELSAKLSFDEASIHQDIFPERLKLARVTPIHKKGDRSNISNYRPISVLSIFSKILERIIFNRVYNYFNYNNLFHDNQYGFRKGSSTEHAIIQFIHNISESFEKSQYTLGVFIDLSKAFDTNHRTLIKKVKHYGLNNKILKWFKSYLTNRKQLVYSNDGQQSEPLSITCDVPQGSILGPPLLLIYVNDLNNASKLKNIMFADDTNLFLSHTDVYELFSTTNKELNLISNWFKANKLILNINKTKWIIFYSCAKKRFLPSNMPQIYIDETIIKRDTVIKFLGVYLDENIT</sequence>
<keyword evidence="2" id="KW-1185">Reference proteome</keyword>
<dbReference type="Pfam" id="PF00078">
    <property type="entry name" value="RVT_1"/>
    <property type="match status" value="1"/>
</dbReference>
<dbReference type="InterPro" id="IPR036691">
    <property type="entry name" value="Endo/exonu/phosph_ase_sf"/>
</dbReference>
<evidence type="ECO:0000313" key="3">
    <source>
        <dbReference type="RefSeq" id="XP_065654575.1"/>
    </source>
</evidence>
<dbReference type="GeneID" id="136081205"/>
<dbReference type="PROSITE" id="PS50878">
    <property type="entry name" value="RT_POL"/>
    <property type="match status" value="1"/>
</dbReference>
<dbReference type="PANTHER" id="PTHR33332">
    <property type="entry name" value="REVERSE TRANSCRIPTASE DOMAIN-CONTAINING PROTEIN"/>
    <property type="match status" value="1"/>
</dbReference>
<reference evidence="3" key="1">
    <citation type="submission" date="2025-08" db="UniProtKB">
        <authorList>
            <consortium name="RefSeq"/>
        </authorList>
    </citation>
    <scope>IDENTIFICATION</scope>
</reference>
<dbReference type="RefSeq" id="XP_065654575.1">
    <property type="nucleotide sequence ID" value="XM_065798503.1"/>
</dbReference>
<dbReference type="SUPFAM" id="SSF56219">
    <property type="entry name" value="DNase I-like"/>
    <property type="match status" value="1"/>
</dbReference>
<protein>
    <submittedName>
        <fullName evidence="3">Uncharacterized protein LOC136081205</fullName>
    </submittedName>
</protein>
<name>A0ABM4BZA6_HYDVU</name>
<dbReference type="InterPro" id="IPR043502">
    <property type="entry name" value="DNA/RNA_pol_sf"/>
</dbReference>
<dbReference type="InterPro" id="IPR000477">
    <property type="entry name" value="RT_dom"/>
</dbReference>
<evidence type="ECO:0000259" key="1">
    <source>
        <dbReference type="PROSITE" id="PS50878"/>
    </source>
</evidence>
<evidence type="ECO:0000313" key="2">
    <source>
        <dbReference type="Proteomes" id="UP001652625"/>
    </source>
</evidence>
<dbReference type="SUPFAM" id="SSF56672">
    <property type="entry name" value="DNA/RNA polymerases"/>
    <property type="match status" value="1"/>
</dbReference>
<dbReference type="CDD" id="cd01650">
    <property type="entry name" value="RT_nLTR_like"/>
    <property type="match status" value="1"/>
</dbReference>
<gene>
    <name evidence="3" type="primary">LOC136081205</name>
</gene>
<proteinExistence type="predicted"/>